<dbReference type="EMBL" id="JBHSRD010000002">
    <property type="protein sequence ID" value="MFC6006037.1"/>
    <property type="molecule type" value="Genomic_DNA"/>
</dbReference>
<evidence type="ECO:0000313" key="10">
    <source>
        <dbReference type="Proteomes" id="UP001596189"/>
    </source>
</evidence>
<dbReference type="Gene3D" id="1.20.140.10">
    <property type="entry name" value="Butyryl-CoA Dehydrogenase, subunit A, domain 3"/>
    <property type="match status" value="1"/>
</dbReference>
<organism evidence="9 10">
    <name type="scientific">Angustibacter luteus</name>
    <dbReference type="NCBI Taxonomy" id="658456"/>
    <lineage>
        <taxon>Bacteria</taxon>
        <taxon>Bacillati</taxon>
        <taxon>Actinomycetota</taxon>
        <taxon>Actinomycetes</taxon>
        <taxon>Kineosporiales</taxon>
        <taxon>Kineosporiaceae</taxon>
    </lineage>
</organism>
<dbReference type="SUPFAM" id="SSF56645">
    <property type="entry name" value="Acyl-CoA dehydrogenase NM domain-like"/>
    <property type="match status" value="1"/>
</dbReference>
<dbReference type="Gene3D" id="2.40.110.10">
    <property type="entry name" value="Butyryl-CoA Dehydrogenase, subunit A, domain 2"/>
    <property type="match status" value="1"/>
</dbReference>
<keyword evidence="3 5" id="KW-0285">Flavoprotein</keyword>
<evidence type="ECO:0000256" key="3">
    <source>
        <dbReference type="ARBA" id="ARBA00022630"/>
    </source>
</evidence>
<proteinExistence type="inferred from homology"/>
<feature type="domain" description="Acyl-CoA oxidase/dehydrogenase middle" evidence="7">
    <location>
        <begin position="139"/>
        <end position="235"/>
    </location>
</feature>
<dbReference type="InterPro" id="IPR013786">
    <property type="entry name" value="AcylCoA_DH/ox_N"/>
</dbReference>
<dbReference type="InterPro" id="IPR006089">
    <property type="entry name" value="Acyl-CoA_DH_CS"/>
</dbReference>
<dbReference type="InterPro" id="IPR009100">
    <property type="entry name" value="AcylCoA_DH/oxidase_NM_dom_sf"/>
</dbReference>
<keyword evidence="10" id="KW-1185">Reference proteome</keyword>
<sequence length="401" mass="43826">MSDLTPGLTTALDTDLYLLDERLTADDRAVRDRVRAYVDDAVLPVINGYWERAEFPFELVQGLAALNVSGLSIEGYGCPGLSRLAAGLVSLELSRGDGSLNTFAGVHSGLAMGSIHLLGSEEQRQRWLPDMARLELVGAFGLTEPDHGSDSVALGTTARREGDYWVIDGRKRWIGNASFADLVIVWARDEADGEVKGFVVERTDGEDPPGYSTELITGKIGKRAVWQPDVRLDGVRVPDENRLAGASSFDDVNRVLTATRGGVAWECLGHAIACYEIALTYAQEREQFGQPIGSFQLVQMKLAEMLTAVTHLQLLCFRMAELQDRDRLTAAMASMAKLTSARMARQVTFDARDVLGGNGVLLDYHVARHMTDMEVVYTYEGTDSMQALILGREATGLSAFT</sequence>
<feature type="domain" description="Acyl-CoA dehydrogenase/oxidase N-terminal" evidence="8">
    <location>
        <begin position="24"/>
        <end position="134"/>
    </location>
</feature>
<keyword evidence="5" id="KW-0560">Oxidoreductase</keyword>
<feature type="domain" description="Acyl-CoA dehydrogenase/oxidase C-terminal" evidence="6">
    <location>
        <begin position="252"/>
        <end position="393"/>
    </location>
</feature>
<evidence type="ECO:0000256" key="4">
    <source>
        <dbReference type="ARBA" id="ARBA00022827"/>
    </source>
</evidence>
<dbReference type="InterPro" id="IPR045008">
    <property type="entry name" value="ACX4-like"/>
</dbReference>
<dbReference type="RefSeq" id="WP_345716902.1">
    <property type="nucleotide sequence ID" value="NZ_BAABFP010000005.1"/>
</dbReference>
<reference evidence="10" key="1">
    <citation type="journal article" date="2019" name="Int. J. Syst. Evol. Microbiol.">
        <title>The Global Catalogue of Microorganisms (GCM) 10K type strain sequencing project: providing services to taxonomists for standard genome sequencing and annotation.</title>
        <authorList>
            <consortium name="The Broad Institute Genomics Platform"/>
            <consortium name="The Broad Institute Genome Sequencing Center for Infectious Disease"/>
            <person name="Wu L."/>
            <person name="Ma J."/>
        </authorList>
    </citation>
    <scope>NUCLEOTIDE SEQUENCE [LARGE SCALE GENOMIC DNA]</scope>
    <source>
        <strain evidence="10">KACC 14249</strain>
    </source>
</reference>
<dbReference type="PANTHER" id="PTHR43188">
    <property type="entry name" value="ACYL-COENZYME A OXIDASE"/>
    <property type="match status" value="1"/>
</dbReference>
<evidence type="ECO:0000256" key="5">
    <source>
        <dbReference type="RuleBase" id="RU362125"/>
    </source>
</evidence>
<name>A0ABW1JAP1_9ACTN</name>
<dbReference type="InterPro" id="IPR009075">
    <property type="entry name" value="AcylCo_DH/oxidase_C"/>
</dbReference>
<dbReference type="InterPro" id="IPR036250">
    <property type="entry name" value="AcylCo_DH-like_C"/>
</dbReference>
<evidence type="ECO:0000256" key="1">
    <source>
        <dbReference type="ARBA" id="ARBA00001974"/>
    </source>
</evidence>
<comment type="similarity">
    <text evidence="2 5">Belongs to the acyl-CoA dehydrogenase family.</text>
</comment>
<evidence type="ECO:0000259" key="8">
    <source>
        <dbReference type="Pfam" id="PF02771"/>
    </source>
</evidence>
<dbReference type="PANTHER" id="PTHR43188:SF1">
    <property type="entry name" value="ACYL-COA DEHYDROGENASE"/>
    <property type="match status" value="1"/>
</dbReference>
<dbReference type="Pfam" id="PF02771">
    <property type="entry name" value="Acyl-CoA_dh_N"/>
    <property type="match status" value="1"/>
</dbReference>
<dbReference type="InterPro" id="IPR037069">
    <property type="entry name" value="AcylCoA_DH/ox_N_sf"/>
</dbReference>
<dbReference type="Pfam" id="PF02770">
    <property type="entry name" value="Acyl-CoA_dh_M"/>
    <property type="match status" value="1"/>
</dbReference>
<comment type="cofactor">
    <cofactor evidence="1 5">
        <name>FAD</name>
        <dbReference type="ChEBI" id="CHEBI:57692"/>
    </cofactor>
</comment>
<dbReference type="InterPro" id="IPR046373">
    <property type="entry name" value="Acyl-CoA_Oxase/DH_mid-dom_sf"/>
</dbReference>
<evidence type="ECO:0000256" key="2">
    <source>
        <dbReference type="ARBA" id="ARBA00009347"/>
    </source>
</evidence>
<protein>
    <submittedName>
        <fullName evidence="9">Acyl-CoA dehydrogenase family protein</fullName>
    </submittedName>
</protein>
<dbReference type="SUPFAM" id="SSF47203">
    <property type="entry name" value="Acyl-CoA dehydrogenase C-terminal domain-like"/>
    <property type="match status" value="1"/>
</dbReference>
<dbReference type="Gene3D" id="1.10.540.10">
    <property type="entry name" value="Acyl-CoA dehydrogenase/oxidase, N-terminal domain"/>
    <property type="match status" value="1"/>
</dbReference>
<dbReference type="PROSITE" id="PS00073">
    <property type="entry name" value="ACYL_COA_DH_2"/>
    <property type="match status" value="1"/>
</dbReference>
<evidence type="ECO:0000259" key="7">
    <source>
        <dbReference type="Pfam" id="PF02770"/>
    </source>
</evidence>
<gene>
    <name evidence="9" type="ORF">ACFQDO_02745</name>
</gene>
<comment type="caution">
    <text evidence="9">The sequence shown here is derived from an EMBL/GenBank/DDBJ whole genome shotgun (WGS) entry which is preliminary data.</text>
</comment>
<evidence type="ECO:0000259" key="6">
    <source>
        <dbReference type="Pfam" id="PF00441"/>
    </source>
</evidence>
<keyword evidence="4 5" id="KW-0274">FAD</keyword>
<dbReference type="Proteomes" id="UP001596189">
    <property type="component" value="Unassembled WGS sequence"/>
</dbReference>
<dbReference type="Pfam" id="PF00441">
    <property type="entry name" value="Acyl-CoA_dh_1"/>
    <property type="match status" value="1"/>
</dbReference>
<evidence type="ECO:0000313" key="9">
    <source>
        <dbReference type="EMBL" id="MFC6006037.1"/>
    </source>
</evidence>
<dbReference type="InterPro" id="IPR006091">
    <property type="entry name" value="Acyl-CoA_Oxase/DH_mid-dom"/>
</dbReference>
<accession>A0ABW1JAP1</accession>